<proteinExistence type="inferred from homology"/>
<dbReference type="GeneID" id="9056262"/>
<evidence type="ECO:0000256" key="1">
    <source>
        <dbReference type="ARBA" id="ARBA00009431"/>
    </source>
</evidence>
<reference evidence="7 8" key="1">
    <citation type="submission" date="2008-07" db="EMBL/GenBank/DDBJ databases">
        <authorList>
            <person name="El-Sayed N."/>
            <person name="Caler E."/>
            <person name="Inman J."/>
            <person name="Amedeo P."/>
            <person name="Hass B."/>
            <person name="Wortman J."/>
        </authorList>
    </citation>
    <scope>NUCLEOTIDE SEQUENCE [LARGE SCALE GENOMIC DNA]</scope>
    <source>
        <strain evidence="8">ATCC 50983 / TXsc</strain>
    </source>
</reference>
<keyword evidence="4" id="KW-0378">Hydrolase</keyword>
<dbReference type="OrthoDB" id="443318at2759"/>
<dbReference type="SUPFAM" id="SSF53474">
    <property type="entry name" value="alpha/beta-Hydrolases"/>
    <property type="match status" value="1"/>
</dbReference>
<dbReference type="Proteomes" id="UP000007800">
    <property type="component" value="Unassembled WGS sequence"/>
</dbReference>
<dbReference type="EMBL" id="GG677088">
    <property type="protein sequence ID" value="EER11035.1"/>
    <property type="molecule type" value="Genomic_DNA"/>
</dbReference>
<evidence type="ECO:0008006" key="9">
    <source>
        <dbReference type="Google" id="ProtNLM"/>
    </source>
</evidence>
<sequence length="154" mass="16861">MILFLLSIAILERAGSERPLCPISGGNEHFGYIQVSKLNQYFYSVIEADNGPQTAPTFLFIEGGFGASSLSSVLQQSGPCIMDVSGKLQKNIFSWTQQANGIWVDAPAPTGFSKGAVESEWEDFIQNMINFVNKIFELYPHLNTKVHLVGNSAA</sequence>
<dbReference type="Gene3D" id="3.40.50.1820">
    <property type="entry name" value="alpha/beta hydrolase"/>
    <property type="match status" value="1"/>
</dbReference>
<dbReference type="PANTHER" id="PTHR11802">
    <property type="entry name" value="SERINE PROTEASE FAMILY S10 SERINE CARBOXYPEPTIDASE"/>
    <property type="match status" value="1"/>
</dbReference>
<keyword evidence="5" id="KW-0325">Glycoprotein</keyword>
<feature type="non-terminal residue" evidence="7">
    <location>
        <position position="154"/>
    </location>
</feature>
<protein>
    <recommendedName>
        <fullName evidence="9">Serine carboxypeptidase</fullName>
    </recommendedName>
</protein>
<organism evidence="8">
    <name type="scientific">Perkinsus marinus (strain ATCC 50983 / TXsc)</name>
    <dbReference type="NCBI Taxonomy" id="423536"/>
    <lineage>
        <taxon>Eukaryota</taxon>
        <taxon>Sar</taxon>
        <taxon>Alveolata</taxon>
        <taxon>Perkinsozoa</taxon>
        <taxon>Perkinsea</taxon>
        <taxon>Perkinsida</taxon>
        <taxon>Perkinsidae</taxon>
        <taxon>Perkinsus</taxon>
    </lineage>
</organism>
<name>C5KWV8_PERM5</name>
<evidence type="ECO:0000256" key="2">
    <source>
        <dbReference type="ARBA" id="ARBA00022645"/>
    </source>
</evidence>
<evidence type="ECO:0000256" key="6">
    <source>
        <dbReference type="SAM" id="SignalP"/>
    </source>
</evidence>
<keyword evidence="8" id="KW-1185">Reference proteome</keyword>
<dbReference type="GO" id="GO:0006508">
    <property type="term" value="P:proteolysis"/>
    <property type="evidence" value="ECO:0007669"/>
    <property type="project" value="UniProtKB-KW"/>
</dbReference>
<dbReference type="PANTHER" id="PTHR11802:SF113">
    <property type="entry name" value="SERINE CARBOXYPEPTIDASE CTSA-4.1"/>
    <property type="match status" value="1"/>
</dbReference>
<evidence type="ECO:0000256" key="3">
    <source>
        <dbReference type="ARBA" id="ARBA00022670"/>
    </source>
</evidence>
<gene>
    <name evidence="7" type="ORF">Pmar_PMAR018693</name>
</gene>
<dbReference type="RefSeq" id="XP_002779240.1">
    <property type="nucleotide sequence ID" value="XM_002779194.1"/>
</dbReference>
<keyword evidence="6" id="KW-0732">Signal</keyword>
<evidence type="ECO:0000256" key="4">
    <source>
        <dbReference type="ARBA" id="ARBA00022801"/>
    </source>
</evidence>
<feature type="signal peptide" evidence="6">
    <location>
        <begin position="1"/>
        <end position="16"/>
    </location>
</feature>
<dbReference type="OMA" id="IEADNGP"/>
<dbReference type="Pfam" id="PF00450">
    <property type="entry name" value="Peptidase_S10"/>
    <property type="match status" value="1"/>
</dbReference>
<dbReference type="InParanoid" id="C5KWV8"/>
<accession>C5KWV8</accession>
<dbReference type="GO" id="GO:0004185">
    <property type="term" value="F:serine-type carboxypeptidase activity"/>
    <property type="evidence" value="ECO:0007669"/>
    <property type="project" value="InterPro"/>
</dbReference>
<dbReference type="InterPro" id="IPR001563">
    <property type="entry name" value="Peptidase_S10"/>
</dbReference>
<keyword evidence="3" id="KW-0645">Protease</keyword>
<evidence type="ECO:0000313" key="8">
    <source>
        <dbReference type="Proteomes" id="UP000007800"/>
    </source>
</evidence>
<evidence type="ECO:0000313" key="7">
    <source>
        <dbReference type="EMBL" id="EER11035.1"/>
    </source>
</evidence>
<evidence type="ECO:0000256" key="5">
    <source>
        <dbReference type="ARBA" id="ARBA00023180"/>
    </source>
</evidence>
<feature type="chain" id="PRO_5002954397" description="Serine carboxypeptidase" evidence="6">
    <location>
        <begin position="17"/>
        <end position="154"/>
    </location>
</feature>
<keyword evidence="2" id="KW-0121">Carboxypeptidase</keyword>
<dbReference type="AlphaFoldDB" id="C5KWV8"/>
<comment type="similarity">
    <text evidence="1">Belongs to the peptidase S10 family.</text>
</comment>
<dbReference type="InterPro" id="IPR029058">
    <property type="entry name" value="AB_hydrolase_fold"/>
</dbReference>